<keyword evidence="9" id="KW-1185">Reference proteome</keyword>
<proteinExistence type="inferred from homology"/>
<dbReference type="Proteomes" id="UP000669239">
    <property type="component" value="Unassembled WGS sequence"/>
</dbReference>
<sequence length="132" mass="14472">MNQEPVFLTDKNRIVVLEALCSAPNAALPDTCRPFEVLEPIMAEGASEKHLPVVETEGLHVTVKVGEIFHPMDGEHNIGWVCLVTKAGCTMRVCLSPSCEPVAHFTLEKGDSPRAAYAYCNLHGLWKTEIQA</sequence>
<dbReference type="EMBL" id="JAKNGE010000034">
    <property type="protein sequence ID" value="MCG4748238.1"/>
    <property type="molecule type" value="Genomic_DNA"/>
</dbReference>
<dbReference type="PANTHER" id="PTHR36541:SF1">
    <property type="entry name" value="SUPEROXIDE REDUCTASE-RELATED"/>
    <property type="match status" value="1"/>
</dbReference>
<evidence type="ECO:0000256" key="1">
    <source>
        <dbReference type="ARBA" id="ARBA00005941"/>
    </source>
</evidence>
<dbReference type="Gene3D" id="2.60.40.730">
    <property type="entry name" value="SOR catalytic domain"/>
    <property type="match status" value="1"/>
</dbReference>
<keyword evidence="4" id="KW-0249">Electron transport</keyword>
<evidence type="ECO:0000313" key="7">
    <source>
        <dbReference type="EMBL" id="MCG4748238.1"/>
    </source>
</evidence>
<accession>A0AAW5C841</accession>
<gene>
    <name evidence="8" type="ORF">G5B36_20070</name>
    <name evidence="7" type="ORF">L0N08_22715</name>
</gene>
<reference evidence="7" key="3">
    <citation type="submission" date="2022-01" db="EMBL/GenBank/DDBJ databases">
        <title>Collection of gut derived symbiotic bacterial strains cultured from healthy donors.</title>
        <authorList>
            <person name="Lin H."/>
            <person name="Kohout C."/>
            <person name="Waligurski E."/>
            <person name="Pamer E.G."/>
        </authorList>
    </citation>
    <scope>NUCLEOTIDE SEQUENCE</scope>
    <source>
        <strain evidence="7">DFI.6.55</strain>
    </source>
</reference>
<dbReference type="Proteomes" id="UP001299608">
    <property type="component" value="Unassembled WGS sequence"/>
</dbReference>
<dbReference type="GO" id="GO:0016491">
    <property type="term" value="F:oxidoreductase activity"/>
    <property type="evidence" value="ECO:0007669"/>
    <property type="project" value="InterPro"/>
</dbReference>
<evidence type="ECO:0000256" key="2">
    <source>
        <dbReference type="ARBA" id="ARBA00022448"/>
    </source>
</evidence>
<reference evidence="8 9" key="1">
    <citation type="journal article" date="2020" name="Cell Host Microbe">
        <title>Functional and Genomic Variation between Human-Derived Isolates of Lachnospiraceae Reveals Inter- and Intra-Species Diversity.</title>
        <authorList>
            <person name="Sorbara M.T."/>
            <person name="Littmann E.R."/>
            <person name="Fontana E."/>
            <person name="Moody T.U."/>
            <person name="Kohout C.E."/>
            <person name="Gjonbalaj M."/>
            <person name="Eaton V."/>
            <person name="Seok R."/>
            <person name="Leiner I.M."/>
            <person name="Pamer E.G."/>
        </authorList>
    </citation>
    <scope>NUCLEOTIDE SEQUENCE [LARGE SCALE GENOMIC DNA]</scope>
    <source>
        <strain evidence="8 9">MSK.1.17</strain>
    </source>
</reference>
<comment type="caution">
    <text evidence="7">The sequence shown here is derived from an EMBL/GenBank/DDBJ whole genome shotgun (WGS) entry which is preliminary data.</text>
</comment>
<dbReference type="GO" id="GO:0005506">
    <property type="term" value="F:iron ion binding"/>
    <property type="evidence" value="ECO:0007669"/>
    <property type="project" value="InterPro"/>
</dbReference>
<dbReference type="InterPro" id="IPR036073">
    <property type="entry name" value="Desulfoferrodoxin_Fe-bd_dom_sf"/>
</dbReference>
<keyword evidence="5" id="KW-0408">Iron</keyword>
<organism evidence="7 10">
    <name type="scientific">Enterocloster aldenensis</name>
    <dbReference type="NCBI Taxonomy" id="358742"/>
    <lineage>
        <taxon>Bacteria</taxon>
        <taxon>Bacillati</taxon>
        <taxon>Bacillota</taxon>
        <taxon>Clostridia</taxon>
        <taxon>Lachnospirales</taxon>
        <taxon>Lachnospiraceae</taxon>
        <taxon>Enterocloster</taxon>
    </lineage>
</organism>
<reference evidence="8" key="2">
    <citation type="submission" date="2020-02" db="EMBL/GenBank/DDBJ databases">
        <authorList>
            <person name="Littmann E."/>
            <person name="Sorbara M."/>
        </authorList>
    </citation>
    <scope>NUCLEOTIDE SEQUENCE</scope>
    <source>
        <strain evidence="8">MSK.1.17</strain>
    </source>
</reference>
<evidence type="ECO:0000256" key="5">
    <source>
        <dbReference type="ARBA" id="ARBA00023004"/>
    </source>
</evidence>
<evidence type="ECO:0000313" key="10">
    <source>
        <dbReference type="Proteomes" id="UP001299608"/>
    </source>
</evidence>
<evidence type="ECO:0000313" key="9">
    <source>
        <dbReference type="Proteomes" id="UP000669239"/>
    </source>
</evidence>
<feature type="domain" description="Desulfoferrodoxin ferrous iron-binding" evidence="6">
    <location>
        <begin position="44"/>
        <end position="128"/>
    </location>
</feature>
<evidence type="ECO:0000313" key="8">
    <source>
        <dbReference type="EMBL" id="NSJ50988.1"/>
    </source>
</evidence>
<evidence type="ECO:0000256" key="3">
    <source>
        <dbReference type="ARBA" id="ARBA00022723"/>
    </source>
</evidence>
<dbReference type="Pfam" id="PF01880">
    <property type="entry name" value="Desulfoferrodox"/>
    <property type="match status" value="1"/>
</dbReference>
<keyword evidence="2" id="KW-0813">Transport</keyword>
<dbReference type="InterPro" id="IPR002742">
    <property type="entry name" value="Desulfoferrodoxin_Fe-bd_dom"/>
</dbReference>
<comment type="similarity">
    <text evidence="1">Belongs to the desulfoferrodoxin family.</text>
</comment>
<dbReference type="AlphaFoldDB" id="A0AAW5C841"/>
<dbReference type="EMBL" id="JAAITT010000033">
    <property type="protein sequence ID" value="NSJ50988.1"/>
    <property type="molecule type" value="Genomic_DNA"/>
</dbReference>
<evidence type="ECO:0000259" key="6">
    <source>
        <dbReference type="Pfam" id="PF01880"/>
    </source>
</evidence>
<keyword evidence="3" id="KW-0479">Metal-binding</keyword>
<dbReference type="InterPro" id="IPR051233">
    <property type="entry name" value="Desulfoferrodoxin_SOR"/>
</dbReference>
<protein>
    <submittedName>
        <fullName evidence="7">Class II SORL domain-containing protein</fullName>
    </submittedName>
    <submittedName>
        <fullName evidence="8">Desulfoferrodoxin</fullName>
    </submittedName>
</protein>
<dbReference type="RefSeq" id="WP_165642483.1">
    <property type="nucleotide sequence ID" value="NZ_JAAITT010000033.1"/>
</dbReference>
<dbReference type="PANTHER" id="PTHR36541">
    <property type="entry name" value="SUPEROXIDE REDUCTASE-RELATED"/>
    <property type="match status" value="1"/>
</dbReference>
<dbReference type="SUPFAM" id="SSF49367">
    <property type="entry name" value="Superoxide reductase-like"/>
    <property type="match status" value="1"/>
</dbReference>
<name>A0AAW5C841_9FIRM</name>
<evidence type="ECO:0000256" key="4">
    <source>
        <dbReference type="ARBA" id="ARBA00022982"/>
    </source>
</evidence>